<keyword evidence="2" id="KW-1185">Reference proteome</keyword>
<evidence type="ECO:0000313" key="1">
    <source>
        <dbReference type="EMBL" id="OQE73947.1"/>
    </source>
</evidence>
<gene>
    <name evidence="1" type="ORF">PENNAL_c0085G09051</name>
</gene>
<comment type="caution">
    <text evidence="1">The sequence shown here is derived from an EMBL/GenBank/DDBJ whole genome shotgun (WGS) entry which is preliminary data.</text>
</comment>
<name>A0A1V6XFN7_PENNA</name>
<organism evidence="1 2">
    <name type="scientific">Penicillium nalgiovense</name>
    <dbReference type="NCBI Taxonomy" id="60175"/>
    <lineage>
        <taxon>Eukaryota</taxon>
        <taxon>Fungi</taxon>
        <taxon>Dikarya</taxon>
        <taxon>Ascomycota</taxon>
        <taxon>Pezizomycotina</taxon>
        <taxon>Eurotiomycetes</taxon>
        <taxon>Eurotiomycetidae</taxon>
        <taxon>Eurotiales</taxon>
        <taxon>Aspergillaceae</taxon>
        <taxon>Penicillium</taxon>
    </lineage>
</organism>
<evidence type="ECO:0000313" key="2">
    <source>
        <dbReference type="Proteomes" id="UP000191691"/>
    </source>
</evidence>
<proteinExistence type="predicted"/>
<dbReference type="Proteomes" id="UP000191691">
    <property type="component" value="Unassembled WGS sequence"/>
</dbReference>
<dbReference type="AlphaFoldDB" id="A0A1V6XFN7"/>
<reference evidence="2" key="1">
    <citation type="journal article" date="2017" name="Nat. Microbiol.">
        <title>Global analysis of biosynthetic gene clusters reveals vast potential of secondary metabolite production in Penicillium species.</title>
        <authorList>
            <person name="Nielsen J.C."/>
            <person name="Grijseels S."/>
            <person name="Prigent S."/>
            <person name="Ji B."/>
            <person name="Dainat J."/>
            <person name="Nielsen K.F."/>
            <person name="Frisvad J.C."/>
            <person name="Workman M."/>
            <person name="Nielsen J."/>
        </authorList>
    </citation>
    <scope>NUCLEOTIDE SEQUENCE [LARGE SCALE GENOMIC DNA]</scope>
    <source>
        <strain evidence="2">IBT 13039</strain>
    </source>
</reference>
<accession>A0A1V6XFN7</accession>
<dbReference type="EMBL" id="MOOB01000085">
    <property type="protein sequence ID" value="OQE73947.1"/>
    <property type="molecule type" value="Genomic_DNA"/>
</dbReference>
<protein>
    <submittedName>
        <fullName evidence="1">Uncharacterized protein</fullName>
    </submittedName>
</protein>
<sequence>MTEKGEPCENSIKLEDTKIGRQKLAALAIETFDLSTLRTKLCDVTRDFLCARWRRQRQADHLGHQWYDAAVFNQAIVYRQPPVDASRNQTTLAGSPSDSSEPVQSNSSFINAAILRTNNVPWQVSPARSAVLLSATTFEKGFLCANAMDSLEHQRAPWVA</sequence>